<dbReference type="HOGENOM" id="CLU_053282_0_0_9"/>
<reference evidence="8 9" key="1">
    <citation type="submission" date="2010-07" db="EMBL/GenBank/DDBJ databases">
        <authorList>
            <person name="Muzny D."/>
            <person name="Qin X."/>
            <person name="Deng J."/>
            <person name="Jiang H."/>
            <person name="Liu Y."/>
            <person name="Qu J."/>
            <person name="Song X.-Z."/>
            <person name="Zhang L."/>
            <person name="Thornton R."/>
            <person name="Coyle M."/>
            <person name="Francisco L."/>
            <person name="Jackson L."/>
            <person name="Javaid M."/>
            <person name="Korchina V."/>
            <person name="Kovar C."/>
            <person name="Mata R."/>
            <person name="Mathew T."/>
            <person name="Ngo R."/>
            <person name="Nguyen L."/>
            <person name="Nguyen N."/>
            <person name="Okwuonu G."/>
            <person name="Ongeri F."/>
            <person name="Pham C."/>
            <person name="Simmons D."/>
            <person name="Wilczek-Boney K."/>
            <person name="Hale W."/>
            <person name="Jakkamsetti A."/>
            <person name="Pham P."/>
            <person name="Ruth R."/>
            <person name="San Lucas F."/>
            <person name="Warren J."/>
            <person name="Zhang J."/>
            <person name="Zhao Z."/>
            <person name="Zhou C."/>
            <person name="Zhu D."/>
            <person name="Lee S."/>
            <person name="Bess C."/>
            <person name="Blankenburg K."/>
            <person name="Forbes L."/>
            <person name="Fu Q."/>
            <person name="Gubbala S."/>
            <person name="Hirani K."/>
            <person name="Jayaseelan J.C."/>
            <person name="Lara F."/>
            <person name="Munidasa M."/>
            <person name="Palculict T."/>
            <person name="Patil S."/>
            <person name="Pu L.-L."/>
            <person name="Saada N."/>
            <person name="Tang L."/>
            <person name="Weissenberger G."/>
            <person name="Zhu Y."/>
            <person name="Hemphill L."/>
            <person name="Shang Y."/>
            <person name="Youmans B."/>
            <person name="Ayvaz T."/>
            <person name="Ross M."/>
            <person name="Santibanez J."/>
            <person name="Aqrawi P."/>
            <person name="Gross S."/>
            <person name="Joshi V."/>
            <person name="Fowler G."/>
            <person name="Nazareth L."/>
            <person name="Reid J."/>
            <person name="Worley K."/>
            <person name="Petrosino J."/>
            <person name="Highlander S."/>
            <person name="Gibbs R."/>
        </authorList>
    </citation>
    <scope>NUCLEOTIDE SEQUENCE [LARGE SCALE GENOMIC DNA]</scope>
    <source>
        <strain evidence="8 9">ATCC BAA-1640</strain>
    </source>
</reference>
<comment type="caution">
    <text evidence="8">The sequence shown here is derived from an EMBL/GenBank/DDBJ whole genome shotgun (WGS) entry which is preliminary data.</text>
</comment>
<gene>
    <name evidence="4" type="primary">whiA</name>
    <name evidence="8" type="ORF">HMPREF9225_0189</name>
</gene>
<dbReference type="eggNOG" id="COG1481">
    <property type="taxonomic scope" value="Bacteria"/>
</dbReference>
<proteinExistence type="inferred from homology"/>
<dbReference type="InterPro" id="IPR023054">
    <property type="entry name" value="Sporulation_regulator_WhiA_C"/>
</dbReference>
<dbReference type="InterPro" id="IPR018478">
    <property type="entry name" value="Sporu_reg_WhiA_N_dom"/>
</dbReference>
<keyword evidence="2 4" id="KW-0238">DNA-binding</keyword>
<dbReference type="Proteomes" id="UP000003280">
    <property type="component" value="Unassembled WGS sequence"/>
</dbReference>
<dbReference type="OrthoDB" id="401278at2"/>
<dbReference type="PANTHER" id="PTHR37307:SF1">
    <property type="entry name" value="CELL DIVISION PROTEIN WHIA-RELATED"/>
    <property type="match status" value="1"/>
</dbReference>
<keyword evidence="3 4" id="KW-0131">Cell cycle</keyword>
<name>E0NJ50_9FIRM</name>
<accession>E0NJ50</accession>
<dbReference type="Pfam" id="PF14527">
    <property type="entry name" value="LAGLIDADG_WhiA"/>
    <property type="match status" value="1"/>
</dbReference>
<feature type="domain" description="Sporulation transcription regulator WhiA N-terminal" evidence="6">
    <location>
        <begin position="24"/>
        <end position="99"/>
    </location>
</feature>
<dbReference type="InterPro" id="IPR003802">
    <property type="entry name" value="Sporulation_regulator_WhiA"/>
</dbReference>
<dbReference type="NCBIfam" id="TIGR00647">
    <property type="entry name" value="DNA_bind_WhiA"/>
    <property type="match status" value="1"/>
</dbReference>
<organism evidence="8 9">
    <name type="scientific">Peptoniphilus duerdenii ATCC BAA-1640</name>
    <dbReference type="NCBI Taxonomy" id="862517"/>
    <lineage>
        <taxon>Bacteria</taxon>
        <taxon>Bacillati</taxon>
        <taxon>Bacillota</taxon>
        <taxon>Tissierellia</taxon>
        <taxon>Tissierellales</taxon>
        <taxon>Peptoniphilaceae</taxon>
        <taxon>Peptoniphilus</taxon>
    </lineage>
</organism>
<evidence type="ECO:0000313" key="8">
    <source>
        <dbReference type="EMBL" id="EFM26169.1"/>
    </source>
</evidence>
<dbReference type="Pfam" id="PF10298">
    <property type="entry name" value="WhiA_N"/>
    <property type="match status" value="1"/>
</dbReference>
<dbReference type="Pfam" id="PF02650">
    <property type="entry name" value="HTH_WhiA"/>
    <property type="match status" value="1"/>
</dbReference>
<evidence type="ECO:0000256" key="2">
    <source>
        <dbReference type="ARBA" id="ARBA00023125"/>
    </source>
</evidence>
<evidence type="ECO:0000259" key="6">
    <source>
        <dbReference type="Pfam" id="PF10298"/>
    </source>
</evidence>
<comment type="similarity">
    <text evidence="4">Belongs to the WhiA family.</text>
</comment>
<dbReference type="PANTHER" id="PTHR37307">
    <property type="entry name" value="CELL DIVISION PROTEIN WHIA-RELATED"/>
    <property type="match status" value="1"/>
</dbReference>
<evidence type="ECO:0000313" key="9">
    <source>
        <dbReference type="Proteomes" id="UP000003280"/>
    </source>
</evidence>
<feature type="domain" description="WhiA LAGLIDADG-like" evidence="7">
    <location>
        <begin position="125"/>
        <end position="216"/>
    </location>
</feature>
<dbReference type="EMBL" id="AEEH01000014">
    <property type="protein sequence ID" value="EFM26169.1"/>
    <property type="molecule type" value="Genomic_DNA"/>
</dbReference>
<evidence type="ECO:0000259" key="5">
    <source>
        <dbReference type="Pfam" id="PF02650"/>
    </source>
</evidence>
<sequence length="312" mass="34813">MSFSMSVKNEAAKVSVKEDYLVDAELCGLLSTCGSISIAQGRLVVSLSTENAPVARRIFTHLKSFYSDDVNASARKNVKLKRNIYTISLSDDAAIRKLLNFCYGEGDFSIYNEISPDLSDSKSKQAFVRGCFLGAGSVTNPRRGYHFEVVFANRDAADILKNILNEYQISGNIIERSDKFIFYIKGAEMISDTLTVIGANGSVLEFENVRAMKETRNNVNRMVNCETANLEKIVNSSIEQVNDIMYIDSMIGLESLPDSLYELAKLRLVNRNASLKDLGELLNPKVGKSGVNHRMKKIRNIADDLRREYDGD</sequence>
<feature type="domain" description="Sporulation regulator WhiA C-terminal" evidence="5">
    <location>
        <begin position="219"/>
        <end position="302"/>
    </location>
</feature>
<dbReference type="Gene3D" id="3.10.28.10">
    <property type="entry name" value="Homing endonucleases"/>
    <property type="match status" value="1"/>
</dbReference>
<dbReference type="InterPro" id="IPR027434">
    <property type="entry name" value="Homing_endonucl"/>
</dbReference>
<evidence type="ECO:0000256" key="1">
    <source>
        <dbReference type="ARBA" id="ARBA00022618"/>
    </source>
</evidence>
<keyword evidence="9" id="KW-1185">Reference proteome</keyword>
<dbReference type="GO" id="GO:0051301">
    <property type="term" value="P:cell division"/>
    <property type="evidence" value="ECO:0007669"/>
    <property type="project" value="UniProtKB-UniRule"/>
</dbReference>
<comment type="function">
    <text evidence="4">Involved in cell division and chromosome segregation.</text>
</comment>
<dbReference type="STRING" id="862517.HMPREF9225_0189"/>
<protein>
    <recommendedName>
        <fullName evidence="4">Probable cell division protein WhiA</fullName>
    </recommendedName>
</protein>
<dbReference type="HAMAP" id="MF_01420">
    <property type="entry name" value="HTH_type_WhiA"/>
    <property type="match status" value="1"/>
</dbReference>
<dbReference type="AlphaFoldDB" id="E0NJ50"/>
<keyword evidence="1 4" id="KW-0132">Cell division</keyword>
<dbReference type="GO" id="GO:0043937">
    <property type="term" value="P:regulation of sporulation"/>
    <property type="evidence" value="ECO:0007669"/>
    <property type="project" value="InterPro"/>
</dbReference>
<evidence type="ECO:0000256" key="4">
    <source>
        <dbReference type="HAMAP-Rule" id="MF_01420"/>
    </source>
</evidence>
<dbReference type="GO" id="GO:0003677">
    <property type="term" value="F:DNA binding"/>
    <property type="evidence" value="ECO:0007669"/>
    <property type="project" value="UniProtKB-UniRule"/>
</dbReference>
<evidence type="ECO:0000259" key="7">
    <source>
        <dbReference type="Pfam" id="PF14527"/>
    </source>
</evidence>
<evidence type="ECO:0000256" key="3">
    <source>
        <dbReference type="ARBA" id="ARBA00023306"/>
    </source>
</evidence>
<dbReference type="InterPro" id="IPR039518">
    <property type="entry name" value="WhiA_LAGLIDADG_dom"/>
</dbReference>
<dbReference type="SUPFAM" id="SSF55608">
    <property type="entry name" value="Homing endonucleases"/>
    <property type="match status" value="1"/>
</dbReference>